<dbReference type="InterPro" id="IPR058624">
    <property type="entry name" value="MdtA-like_HH"/>
</dbReference>
<dbReference type="Gene3D" id="2.40.50.100">
    <property type="match status" value="1"/>
</dbReference>
<feature type="coiled-coil region" evidence="2">
    <location>
        <begin position="133"/>
        <end position="160"/>
    </location>
</feature>
<keyword evidence="2" id="KW-0175">Coiled coil</keyword>
<gene>
    <name evidence="8" type="primary">ttgG_1</name>
    <name evidence="8" type="ORF">GALL_156150</name>
</gene>
<dbReference type="Pfam" id="PF25967">
    <property type="entry name" value="RND-MFP_C"/>
    <property type="match status" value="1"/>
</dbReference>
<evidence type="ECO:0000259" key="6">
    <source>
        <dbReference type="Pfam" id="PF25944"/>
    </source>
</evidence>
<dbReference type="AlphaFoldDB" id="A0A1J5S2K8"/>
<reference evidence="8" key="1">
    <citation type="submission" date="2016-10" db="EMBL/GenBank/DDBJ databases">
        <title>Sequence of Gallionella enrichment culture.</title>
        <authorList>
            <person name="Poehlein A."/>
            <person name="Muehling M."/>
            <person name="Daniel R."/>
        </authorList>
    </citation>
    <scope>NUCLEOTIDE SEQUENCE</scope>
</reference>
<feature type="domain" description="Multidrug resistance protein MdtA-like alpha-helical hairpin" evidence="4">
    <location>
        <begin position="106"/>
        <end position="159"/>
    </location>
</feature>
<dbReference type="InterPro" id="IPR058627">
    <property type="entry name" value="MdtA-like_C"/>
</dbReference>
<dbReference type="PANTHER" id="PTHR30158:SF3">
    <property type="entry name" value="MULTIDRUG EFFLUX PUMP SUBUNIT ACRA-RELATED"/>
    <property type="match status" value="1"/>
</dbReference>
<dbReference type="NCBIfam" id="TIGR01730">
    <property type="entry name" value="RND_mfp"/>
    <property type="match status" value="1"/>
</dbReference>
<dbReference type="PROSITE" id="PS51257">
    <property type="entry name" value="PROKAR_LIPOPROTEIN"/>
    <property type="match status" value="1"/>
</dbReference>
<sequence>MKTKTQFLNALAVGAAMMALAACGSKDGGAQQAPAAAAPPPMEVDVVTVTPGSVTLTQDLPGRLEAYRSAQVRARVDGIIEKRQFTEGSDVKAGDMLFQIDPRNYRTAYDSAKSDESVARQTLERYKPLLAAKAVSQQDYDLAEAKLKQAEASLSKAQLDMENTHVPAPISGRIGRAQVTEGALVGHGESTLLATIEQVNPIYANFTQPGSDLMHLQQAFKSGKLKRAGSAQVELVLEDGSIYPMPGKLLFSNLAVDPSTGSVTLRAEFPNPKQELLPGTFASIRLPEGNADDSIRIPQRAVMTGTQGQSVLVVDDESKVAVRPVKTGSMAGSDFVILEGLKPGDQVIVNGIQKVRPGSPVKAVQWNPEGSSPVADAPATSEKK</sequence>
<feature type="region of interest" description="Disordered" evidence="3">
    <location>
        <begin position="359"/>
        <end position="384"/>
    </location>
</feature>
<dbReference type="Gene3D" id="2.40.420.20">
    <property type="match status" value="1"/>
</dbReference>
<dbReference type="GO" id="GO:0046677">
    <property type="term" value="P:response to antibiotic"/>
    <property type="evidence" value="ECO:0007669"/>
    <property type="project" value="TreeGrafter"/>
</dbReference>
<dbReference type="GO" id="GO:0030313">
    <property type="term" value="C:cell envelope"/>
    <property type="evidence" value="ECO:0007669"/>
    <property type="project" value="UniProtKB-SubCell"/>
</dbReference>
<dbReference type="PANTHER" id="PTHR30158">
    <property type="entry name" value="ACRA/E-RELATED COMPONENT OF DRUG EFFLUX TRANSPORTER"/>
    <property type="match status" value="1"/>
</dbReference>
<accession>A0A1J5S2K8</accession>
<dbReference type="Gene3D" id="1.10.287.470">
    <property type="entry name" value="Helix hairpin bin"/>
    <property type="match status" value="1"/>
</dbReference>
<evidence type="ECO:0000256" key="3">
    <source>
        <dbReference type="SAM" id="MobiDB-lite"/>
    </source>
</evidence>
<dbReference type="Pfam" id="PF25944">
    <property type="entry name" value="Beta-barrel_RND"/>
    <property type="match status" value="1"/>
</dbReference>
<evidence type="ECO:0000256" key="2">
    <source>
        <dbReference type="SAM" id="Coils"/>
    </source>
</evidence>
<dbReference type="Gene3D" id="2.40.30.170">
    <property type="match status" value="1"/>
</dbReference>
<evidence type="ECO:0000259" key="4">
    <source>
        <dbReference type="Pfam" id="PF25876"/>
    </source>
</evidence>
<feature type="domain" description="Multidrug resistance protein MdtA-like C-terminal permuted SH3" evidence="7">
    <location>
        <begin position="295"/>
        <end position="354"/>
    </location>
</feature>
<feature type="domain" description="Multidrug resistance protein MdtA-like barrel-sandwich hybrid" evidence="5">
    <location>
        <begin position="68"/>
        <end position="196"/>
    </location>
</feature>
<comment type="caution">
    <text evidence="8">The sequence shown here is derived from an EMBL/GenBank/DDBJ whole genome shotgun (WGS) entry which is preliminary data.</text>
</comment>
<comment type="subcellular location">
    <subcellularLocation>
        <location evidence="1">Cell envelope</location>
    </subcellularLocation>
</comment>
<dbReference type="FunFam" id="2.40.420.20:FF:000001">
    <property type="entry name" value="Efflux RND transporter periplasmic adaptor subunit"/>
    <property type="match status" value="1"/>
</dbReference>
<dbReference type="GO" id="GO:0005886">
    <property type="term" value="C:plasma membrane"/>
    <property type="evidence" value="ECO:0007669"/>
    <property type="project" value="TreeGrafter"/>
</dbReference>
<evidence type="ECO:0000313" key="8">
    <source>
        <dbReference type="EMBL" id="OIR02243.1"/>
    </source>
</evidence>
<proteinExistence type="predicted"/>
<dbReference type="InterPro" id="IPR058625">
    <property type="entry name" value="MdtA-like_BSH"/>
</dbReference>
<evidence type="ECO:0000259" key="5">
    <source>
        <dbReference type="Pfam" id="PF25917"/>
    </source>
</evidence>
<evidence type="ECO:0000259" key="7">
    <source>
        <dbReference type="Pfam" id="PF25967"/>
    </source>
</evidence>
<name>A0A1J5S2K8_9ZZZZ</name>
<dbReference type="Pfam" id="PF25917">
    <property type="entry name" value="BSH_RND"/>
    <property type="match status" value="1"/>
</dbReference>
<evidence type="ECO:0000256" key="1">
    <source>
        <dbReference type="ARBA" id="ARBA00004196"/>
    </source>
</evidence>
<protein>
    <submittedName>
        <fullName evidence="8">Toluene efflux pump periplasmic linker protein TtgG</fullName>
    </submittedName>
</protein>
<dbReference type="InterPro" id="IPR058626">
    <property type="entry name" value="MdtA-like_b-barrel"/>
</dbReference>
<dbReference type="GO" id="GO:0022857">
    <property type="term" value="F:transmembrane transporter activity"/>
    <property type="evidence" value="ECO:0007669"/>
    <property type="project" value="InterPro"/>
</dbReference>
<dbReference type="Pfam" id="PF25876">
    <property type="entry name" value="HH_MFP_RND"/>
    <property type="match status" value="1"/>
</dbReference>
<dbReference type="SUPFAM" id="SSF111369">
    <property type="entry name" value="HlyD-like secretion proteins"/>
    <property type="match status" value="1"/>
</dbReference>
<dbReference type="InterPro" id="IPR006143">
    <property type="entry name" value="RND_pump_MFP"/>
</dbReference>
<organism evidence="8">
    <name type="scientific">mine drainage metagenome</name>
    <dbReference type="NCBI Taxonomy" id="410659"/>
    <lineage>
        <taxon>unclassified sequences</taxon>
        <taxon>metagenomes</taxon>
        <taxon>ecological metagenomes</taxon>
    </lineage>
</organism>
<feature type="domain" description="Multidrug resistance protein MdtA-like beta-barrel" evidence="6">
    <location>
        <begin position="201"/>
        <end position="289"/>
    </location>
</feature>
<dbReference type="EMBL" id="MLJW01000076">
    <property type="protein sequence ID" value="OIR02243.1"/>
    <property type="molecule type" value="Genomic_DNA"/>
</dbReference>